<dbReference type="CDD" id="cd03257">
    <property type="entry name" value="ABC_NikE_OppD_transporters"/>
    <property type="match status" value="2"/>
</dbReference>
<dbReference type="GO" id="GO:0016887">
    <property type="term" value="F:ATP hydrolysis activity"/>
    <property type="evidence" value="ECO:0007669"/>
    <property type="project" value="InterPro"/>
</dbReference>
<dbReference type="InterPro" id="IPR050319">
    <property type="entry name" value="ABC_transp_ATP-bind"/>
</dbReference>
<dbReference type="NCBIfam" id="NF007739">
    <property type="entry name" value="PRK10419.1"/>
    <property type="match status" value="2"/>
</dbReference>
<evidence type="ECO:0000256" key="1">
    <source>
        <dbReference type="ARBA" id="ARBA00005417"/>
    </source>
</evidence>
<dbReference type="SMART" id="SM00382">
    <property type="entry name" value="AAA"/>
    <property type="match status" value="2"/>
</dbReference>
<keyword evidence="2" id="KW-0813">Transport</keyword>
<dbReference type="GO" id="GO:0055085">
    <property type="term" value="P:transmembrane transport"/>
    <property type="evidence" value="ECO:0007669"/>
    <property type="project" value="UniProtKB-ARBA"/>
</dbReference>
<dbReference type="EMBL" id="JACCFJ010000001">
    <property type="protein sequence ID" value="NYI84306.1"/>
    <property type="molecule type" value="Genomic_DNA"/>
</dbReference>
<dbReference type="PANTHER" id="PTHR43776">
    <property type="entry name" value="TRANSPORT ATP-BINDING PROTEIN"/>
    <property type="match status" value="1"/>
</dbReference>
<evidence type="ECO:0000256" key="3">
    <source>
        <dbReference type="ARBA" id="ARBA00022741"/>
    </source>
</evidence>
<dbReference type="Pfam" id="PF00005">
    <property type="entry name" value="ABC_tran"/>
    <property type="match status" value="2"/>
</dbReference>
<dbReference type="InterPro" id="IPR017871">
    <property type="entry name" value="ABC_transporter-like_CS"/>
</dbReference>
<accession>A0A853AKI2</accession>
<feature type="domain" description="ABC transporter" evidence="5">
    <location>
        <begin position="4"/>
        <end position="249"/>
    </location>
</feature>
<dbReference type="RefSeq" id="WP_179721345.1">
    <property type="nucleotide sequence ID" value="NZ_BAABFH010000001.1"/>
</dbReference>
<dbReference type="GO" id="GO:0015833">
    <property type="term" value="P:peptide transport"/>
    <property type="evidence" value="ECO:0007669"/>
    <property type="project" value="InterPro"/>
</dbReference>
<dbReference type="AlphaFoldDB" id="A0A853AKI2"/>
<evidence type="ECO:0000256" key="4">
    <source>
        <dbReference type="ARBA" id="ARBA00022840"/>
    </source>
</evidence>
<name>A0A853AKI2_9PSEU</name>
<dbReference type="InterPro" id="IPR003593">
    <property type="entry name" value="AAA+_ATPase"/>
</dbReference>
<organism evidence="6 7">
    <name type="scientific">Saccharopolyspora hordei</name>
    <dbReference type="NCBI Taxonomy" id="1838"/>
    <lineage>
        <taxon>Bacteria</taxon>
        <taxon>Bacillati</taxon>
        <taxon>Actinomycetota</taxon>
        <taxon>Actinomycetes</taxon>
        <taxon>Pseudonocardiales</taxon>
        <taxon>Pseudonocardiaceae</taxon>
        <taxon>Saccharopolyspora</taxon>
    </lineage>
</organism>
<comment type="similarity">
    <text evidence="1">Belongs to the ABC transporter superfamily.</text>
</comment>
<evidence type="ECO:0000313" key="6">
    <source>
        <dbReference type="EMBL" id="NYI84306.1"/>
    </source>
</evidence>
<proteinExistence type="inferred from homology"/>
<gene>
    <name evidence="6" type="ORF">HNR68_002936</name>
</gene>
<reference evidence="6 7" key="1">
    <citation type="submission" date="2020-07" db="EMBL/GenBank/DDBJ databases">
        <title>Sequencing the genomes of 1000 actinobacteria strains.</title>
        <authorList>
            <person name="Klenk H.-P."/>
        </authorList>
    </citation>
    <scope>NUCLEOTIDE SEQUENCE [LARGE SCALE GENOMIC DNA]</scope>
    <source>
        <strain evidence="6 7">DSM 44065</strain>
    </source>
</reference>
<dbReference type="InterPro" id="IPR013563">
    <property type="entry name" value="Oligopep_ABC_C"/>
</dbReference>
<dbReference type="Proteomes" id="UP000587002">
    <property type="component" value="Unassembled WGS sequence"/>
</dbReference>
<dbReference type="PROSITE" id="PS50893">
    <property type="entry name" value="ABC_TRANSPORTER_2"/>
    <property type="match status" value="2"/>
</dbReference>
<comment type="caution">
    <text evidence="6">The sequence shown here is derived from an EMBL/GenBank/DDBJ whole genome shotgun (WGS) entry which is preliminary data.</text>
</comment>
<evidence type="ECO:0000259" key="5">
    <source>
        <dbReference type="PROSITE" id="PS50893"/>
    </source>
</evidence>
<dbReference type="PROSITE" id="PS00211">
    <property type="entry name" value="ABC_TRANSPORTER_1"/>
    <property type="match status" value="1"/>
</dbReference>
<dbReference type="InterPro" id="IPR027417">
    <property type="entry name" value="P-loop_NTPase"/>
</dbReference>
<keyword evidence="4 6" id="KW-0067">ATP-binding</keyword>
<dbReference type="InterPro" id="IPR003439">
    <property type="entry name" value="ABC_transporter-like_ATP-bd"/>
</dbReference>
<dbReference type="Gene3D" id="3.40.50.300">
    <property type="entry name" value="P-loop containing nucleotide triphosphate hydrolases"/>
    <property type="match status" value="2"/>
</dbReference>
<evidence type="ECO:0000313" key="7">
    <source>
        <dbReference type="Proteomes" id="UP000587002"/>
    </source>
</evidence>
<keyword evidence="3" id="KW-0547">Nucleotide-binding</keyword>
<dbReference type="SUPFAM" id="SSF52540">
    <property type="entry name" value="P-loop containing nucleoside triphosphate hydrolases"/>
    <property type="match status" value="2"/>
</dbReference>
<dbReference type="PANTHER" id="PTHR43776:SF7">
    <property type="entry name" value="D,D-DIPEPTIDE TRANSPORT ATP-BINDING PROTEIN DDPF-RELATED"/>
    <property type="match status" value="1"/>
</dbReference>
<dbReference type="NCBIfam" id="NF008453">
    <property type="entry name" value="PRK11308.1"/>
    <property type="match status" value="2"/>
</dbReference>
<dbReference type="Pfam" id="PF08352">
    <property type="entry name" value="oligo_HPY"/>
    <property type="match status" value="1"/>
</dbReference>
<sequence length="526" mass="56436">MSLLDVEDLTVGFGGGAPVVSGVSLSVRPGECVALVGESGSGKSVTVRSLLGLAGRGARVTARRMEVVGEDATAFTEHRWRAVRGRQVALVSQDALVSLDPLRTVGAEVAEALRRSGVRGTEVDERVVDLLGRVGVPEPDAHRHRYPHQLSGGLRQRALIASALAGRPRLLIADEPTTALDVVVQDQVLRLLADVTREGRGLLLVSHDMGVVARLADRVLVMSGGRLVDSGTPGELLRAPSHPTTRSLVDAVTGIRDRPSREVAETARTVLRGRDLVKTYRGRHGEVRAVDDVSFSVREGEVLGVVGQSGSGKSTLARIAMGLVEPDSGAVSLDGQAWSGLSERARRPRRRAIQLVHQDPLSAFDPRYTVAQIIGEPLRRLQPAFRAERVRQLLDQVGLEPGLARARPHTLSGGQRQRVAIARALAPGPRVLVCDEPVSALDVSVQQQVLDLLDRLRSETAVAMVFITHDLAVVRRISDRVLVMRGGRIVEQGATDEVLTSPAHEYTRRLLEATPSLGALDGDGAR</sequence>
<feature type="domain" description="ABC transporter" evidence="5">
    <location>
        <begin position="271"/>
        <end position="511"/>
    </location>
</feature>
<dbReference type="GO" id="GO:0005524">
    <property type="term" value="F:ATP binding"/>
    <property type="evidence" value="ECO:0007669"/>
    <property type="project" value="UniProtKB-KW"/>
</dbReference>
<evidence type="ECO:0000256" key="2">
    <source>
        <dbReference type="ARBA" id="ARBA00022448"/>
    </source>
</evidence>
<keyword evidence="7" id="KW-1185">Reference proteome</keyword>
<protein>
    <submittedName>
        <fullName evidence="6">Peptide/nickel transport system ATP-binding protein</fullName>
    </submittedName>
</protein>